<reference evidence="1" key="1">
    <citation type="submission" date="2018-02" db="EMBL/GenBank/DDBJ databases">
        <title>Rhizophora mucronata_Transcriptome.</title>
        <authorList>
            <person name="Meera S.P."/>
            <person name="Sreeshan A."/>
            <person name="Augustine A."/>
        </authorList>
    </citation>
    <scope>NUCLEOTIDE SEQUENCE</scope>
    <source>
        <tissue evidence="1">Leaf</tissue>
    </source>
</reference>
<dbReference type="AlphaFoldDB" id="A0A2P2P401"/>
<organism evidence="1">
    <name type="scientific">Rhizophora mucronata</name>
    <name type="common">Asiatic mangrove</name>
    <dbReference type="NCBI Taxonomy" id="61149"/>
    <lineage>
        <taxon>Eukaryota</taxon>
        <taxon>Viridiplantae</taxon>
        <taxon>Streptophyta</taxon>
        <taxon>Embryophyta</taxon>
        <taxon>Tracheophyta</taxon>
        <taxon>Spermatophyta</taxon>
        <taxon>Magnoliopsida</taxon>
        <taxon>eudicotyledons</taxon>
        <taxon>Gunneridae</taxon>
        <taxon>Pentapetalae</taxon>
        <taxon>rosids</taxon>
        <taxon>fabids</taxon>
        <taxon>Malpighiales</taxon>
        <taxon>Rhizophoraceae</taxon>
        <taxon>Rhizophora</taxon>
    </lineage>
</organism>
<protein>
    <submittedName>
        <fullName evidence="1">Uncharacterized protein</fullName>
    </submittedName>
</protein>
<dbReference type="EMBL" id="GGEC01068966">
    <property type="protein sequence ID" value="MBX49450.1"/>
    <property type="molecule type" value="Transcribed_RNA"/>
</dbReference>
<accession>A0A2P2P401</accession>
<name>A0A2P2P401_RHIMU</name>
<evidence type="ECO:0000313" key="1">
    <source>
        <dbReference type="EMBL" id="MBX49450.1"/>
    </source>
</evidence>
<proteinExistence type="predicted"/>
<sequence length="50" mass="5638">MNDDPILLLTRCISSRVSLLADLTKIITKKPKHLSAINCFVSTRFLHLLS</sequence>